<feature type="compositionally biased region" description="Acidic residues" evidence="1">
    <location>
        <begin position="68"/>
        <end position="78"/>
    </location>
</feature>
<dbReference type="Proteomes" id="UP001224775">
    <property type="component" value="Unassembled WGS sequence"/>
</dbReference>
<reference evidence="2" key="1">
    <citation type="submission" date="2023-06" db="EMBL/GenBank/DDBJ databases">
        <title>Survivors Of The Sea: Transcriptome response of Skeletonema marinoi to long-term dormancy.</title>
        <authorList>
            <person name="Pinder M.I.M."/>
            <person name="Kourtchenko O."/>
            <person name="Robertson E.K."/>
            <person name="Larsson T."/>
            <person name="Maumus F."/>
            <person name="Osuna-Cruz C.M."/>
            <person name="Vancaester E."/>
            <person name="Stenow R."/>
            <person name="Vandepoele K."/>
            <person name="Ploug H."/>
            <person name="Bruchert V."/>
            <person name="Godhe A."/>
            <person name="Topel M."/>
        </authorList>
    </citation>
    <scope>NUCLEOTIDE SEQUENCE</scope>
    <source>
        <strain evidence="2">R05AC</strain>
    </source>
</reference>
<organism evidence="2 3">
    <name type="scientific">Skeletonema marinoi</name>
    <dbReference type="NCBI Taxonomy" id="267567"/>
    <lineage>
        <taxon>Eukaryota</taxon>
        <taxon>Sar</taxon>
        <taxon>Stramenopiles</taxon>
        <taxon>Ochrophyta</taxon>
        <taxon>Bacillariophyta</taxon>
        <taxon>Coscinodiscophyceae</taxon>
        <taxon>Thalassiosirophycidae</taxon>
        <taxon>Thalassiosirales</taxon>
        <taxon>Skeletonemataceae</taxon>
        <taxon>Skeletonema</taxon>
        <taxon>Skeletonema marinoi-dohrnii complex</taxon>
    </lineage>
</organism>
<feature type="region of interest" description="Disordered" evidence="1">
    <location>
        <begin position="50"/>
        <end position="102"/>
    </location>
</feature>
<evidence type="ECO:0000256" key="1">
    <source>
        <dbReference type="SAM" id="MobiDB-lite"/>
    </source>
</evidence>
<evidence type="ECO:0000313" key="2">
    <source>
        <dbReference type="EMBL" id="KAK1743239.1"/>
    </source>
</evidence>
<keyword evidence="3" id="KW-1185">Reference proteome</keyword>
<accession>A0AAD8YCV0</accession>
<comment type="caution">
    <text evidence="2">The sequence shown here is derived from an EMBL/GenBank/DDBJ whole genome shotgun (WGS) entry which is preliminary data.</text>
</comment>
<proteinExistence type="predicted"/>
<evidence type="ECO:0000313" key="3">
    <source>
        <dbReference type="Proteomes" id="UP001224775"/>
    </source>
</evidence>
<feature type="region of interest" description="Disordered" evidence="1">
    <location>
        <begin position="245"/>
        <end position="275"/>
    </location>
</feature>
<name>A0AAD8YCV0_9STRA</name>
<gene>
    <name evidence="2" type="ORF">QTG54_005860</name>
</gene>
<sequence>MATNNNVDPPSDSAVDGKFDDLISLVMRRSRGEVGNDDIEDAINSIIGAPAASARKVKRNDTIIPDEGNYDDDDESDSAEPPQKKRAPPAAPASPRFASKKLEEIPFGKMGERMIVTFGDGTQPQLDVISSALLGTRSCLQRAILDARALHRSMKERWHQARAAAMMHDSCSVKENMKKTTGATATSTGDSELSFRALGGLDPLRFDTPCGFGIEQLQTLFPEEMSAFQRWKKMHKAYVENSADDIKQPKVLNDDEDANNNNKDDTEEDGGDGTIDYGGRLTLRLANFDARTTEMGDDSYLKFADYRRGSFLSKNTGAATADVKEWKENKQASKKKGRQRTNWQNLHHSCVFFLHWVGFDQRSALFPPNEETTQVLGFLAYDFFGKIVEKAVSLRLESTSSKGKARTLFGSEEPILELTGGDQLVVDDIERSLAEVKMNSLYSSTDVDLGNSSKIAQLYFGPGFEDRLELELDEIFGPKKKKLSAQELERRKDEETLFSGIAAPPTILSNINDVLLQNNDGDDELKDEGL</sequence>
<dbReference type="AlphaFoldDB" id="A0AAD8YCV0"/>
<dbReference type="EMBL" id="JATAAI010000009">
    <property type="protein sequence ID" value="KAK1743239.1"/>
    <property type="molecule type" value="Genomic_DNA"/>
</dbReference>
<protein>
    <submittedName>
        <fullName evidence="2">Uncharacterized protein</fullName>
    </submittedName>
</protein>